<proteinExistence type="predicted"/>
<dbReference type="AlphaFoldDB" id="A0A7S2ZQQ6"/>
<dbReference type="EMBL" id="HBHW01020948">
    <property type="protein sequence ID" value="CAE0048224.1"/>
    <property type="molecule type" value="Transcribed_RNA"/>
</dbReference>
<accession>A0A7S2ZQQ6</accession>
<name>A0A7S2ZQQ6_9RHOD</name>
<gene>
    <name evidence="1" type="ORF">RMAR00112_LOCUS16213</name>
</gene>
<organism evidence="1">
    <name type="scientific">Rhodosorus marinus</name>
    <dbReference type="NCBI Taxonomy" id="101924"/>
    <lineage>
        <taxon>Eukaryota</taxon>
        <taxon>Rhodophyta</taxon>
        <taxon>Stylonematophyceae</taxon>
        <taxon>Stylonematales</taxon>
        <taxon>Stylonemataceae</taxon>
        <taxon>Rhodosorus</taxon>
    </lineage>
</organism>
<sequence length="504" mass="55883">MSSGDLRVSRSSSARRGGLRNGVDWNTVKFLLRIPSREEIHDEQKLRALSLEKMMLLDDRSFLYWGDTATILVGIWFPAKHDRAEILAAAERINGTSVILEASREDSWKEADGDEGAALKRWLSAPSEKESLEIIYEGPWIVLTSEAEKVERDLVVRALRVQIKSRYLLPLNEERNIDVTVRVVAPRDNEKKLTTVLDEAMKSDGLAFLPSPTLKKSMLMKAPVEFEAISEGTNENMIIGVSARNLRQDSKVVVFPPTFHISSSVSIGNANQAANISKQKNSEDSVAGALEYRFKPLHDFDEPGDVEFIDGGSWEYVHELLNGTPTILDPGEVFNFLYAVESTDDSTSTEPNLSFRTPATIPWSVCVDPADGRQFLSRSEVSTSVLAMHWKSAEVVSRFSIELCFPSKAFVGEKFNVQVNTRNNTGKDIESSVLVIEKGSLLPLRSHIALGRICAGASVAVNVPCIAFNHGIVSFEQTSIIVGDTIWTAEHRPCWNITCNDLAT</sequence>
<reference evidence="1" key="1">
    <citation type="submission" date="2021-01" db="EMBL/GenBank/DDBJ databases">
        <authorList>
            <person name="Corre E."/>
            <person name="Pelletier E."/>
            <person name="Niang G."/>
            <person name="Scheremetjew M."/>
            <person name="Finn R."/>
            <person name="Kale V."/>
            <person name="Holt S."/>
            <person name="Cochrane G."/>
            <person name="Meng A."/>
            <person name="Brown T."/>
            <person name="Cohen L."/>
        </authorList>
    </citation>
    <scope>NUCLEOTIDE SEQUENCE</scope>
    <source>
        <strain evidence="1">CCMP 769</strain>
    </source>
</reference>
<protein>
    <submittedName>
        <fullName evidence="1">Uncharacterized protein</fullName>
    </submittedName>
</protein>
<evidence type="ECO:0000313" key="1">
    <source>
        <dbReference type="EMBL" id="CAE0048224.1"/>
    </source>
</evidence>